<dbReference type="PANTHER" id="PTHR33048">
    <property type="entry name" value="PTH11-LIKE INTEGRAL MEMBRANE PROTEIN (AFU_ORTHOLOGUE AFUA_5G11245)"/>
    <property type="match status" value="1"/>
</dbReference>
<feature type="transmembrane region" description="Helical" evidence="6">
    <location>
        <begin position="252"/>
        <end position="273"/>
    </location>
</feature>
<feature type="transmembrane region" description="Helical" evidence="6">
    <location>
        <begin position="20"/>
        <end position="37"/>
    </location>
</feature>
<keyword evidence="3 6" id="KW-1133">Transmembrane helix</keyword>
<feature type="transmembrane region" description="Helical" evidence="6">
    <location>
        <begin position="93"/>
        <end position="119"/>
    </location>
</feature>
<dbReference type="Proteomes" id="UP001147746">
    <property type="component" value="Unassembled WGS sequence"/>
</dbReference>
<evidence type="ECO:0000313" key="8">
    <source>
        <dbReference type="EMBL" id="KAJ5299014.1"/>
    </source>
</evidence>
<reference evidence="8" key="1">
    <citation type="submission" date="2022-12" db="EMBL/GenBank/DDBJ databases">
        <authorList>
            <person name="Petersen C."/>
        </authorList>
    </citation>
    <scope>NUCLEOTIDE SEQUENCE</scope>
    <source>
        <strain evidence="8">IBT 21472</strain>
    </source>
</reference>
<comment type="similarity">
    <text evidence="5">Belongs to the SAT4 family.</text>
</comment>
<protein>
    <recommendedName>
        <fullName evidence="7">Rhodopsin domain-containing protein</fullName>
    </recommendedName>
</protein>
<name>A0A9W9GF66_9EURO</name>
<accession>A0A9W9GF66</accession>
<feature type="domain" description="Rhodopsin" evidence="7">
    <location>
        <begin position="33"/>
        <end position="274"/>
    </location>
</feature>
<comment type="caution">
    <text evidence="8">The sequence shown here is derived from an EMBL/GenBank/DDBJ whole genome shotgun (WGS) entry which is preliminary data.</text>
</comment>
<evidence type="ECO:0000256" key="5">
    <source>
        <dbReference type="ARBA" id="ARBA00038359"/>
    </source>
</evidence>
<comment type="subcellular location">
    <subcellularLocation>
        <location evidence="1">Membrane</location>
        <topology evidence="1">Multi-pass membrane protein</topology>
    </subcellularLocation>
</comment>
<evidence type="ECO:0000256" key="2">
    <source>
        <dbReference type="ARBA" id="ARBA00022692"/>
    </source>
</evidence>
<feature type="transmembrane region" description="Helical" evidence="6">
    <location>
        <begin position="126"/>
        <end position="148"/>
    </location>
</feature>
<proteinExistence type="inferred from homology"/>
<evidence type="ECO:0000256" key="3">
    <source>
        <dbReference type="ARBA" id="ARBA00022989"/>
    </source>
</evidence>
<feature type="transmembrane region" description="Helical" evidence="6">
    <location>
        <begin position="211"/>
        <end position="230"/>
    </location>
</feature>
<dbReference type="InterPro" id="IPR052337">
    <property type="entry name" value="SAT4-like"/>
</dbReference>
<gene>
    <name evidence="8" type="ORF">N7476_010571</name>
</gene>
<evidence type="ECO:0000313" key="9">
    <source>
        <dbReference type="Proteomes" id="UP001147746"/>
    </source>
</evidence>
<dbReference type="Pfam" id="PF20684">
    <property type="entry name" value="Fung_rhodopsin"/>
    <property type="match status" value="1"/>
</dbReference>
<sequence length="350" mass="38585">MSLSTRDSTDDAGPRLLRDVWGFTAVAIMVVILRIVAKLRIEKFGTDDLLMALALCTTTVGSIIITLAVQLGFGQKVSALGNVAVSEVIMHDYLAQALGLAGGAIGRVSFIVFIIGLLVQMPSQRIVLWVLIGLQVAVNSLFIIIIFVQCPGHGSAIWDDSGKKKCWGLHVQAYYGYFQGAFNAATDLGLAIFSTYIFWNLHLKLRVKIGLVTLLGLGIFAMAAAIVKTVETRVLASSDSEPTIATVTYDRWLFIETCLVIVTTSIPSIRSLFRSMDGRKIRTRKPYESNSRFVADSLHTFRMRRRELSIFGKGTMNASVGNHNNEVFVRMESHDETLNSRMSRESVLCV</sequence>
<evidence type="ECO:0000256" key="4">
    <source>
        <dbReference type="ARBA" id="ARBA00023136"/>
    </source>
</evidence>
<feature type="transmembrane region" description="Helical" evidence="6">
    <location>
        <begin position="49"/>
        <end position="73"/>
    </location>
</feature>
<feature type="transmembrane region" description="Helical" evidence="6">
    <location>
        <begin position="177"/>
        <end position="199"/>
    </location>
</feature>
<dbReference type="PANTHER" id="PTHR33048:SF155">
    <property type="entry name" value="INTEGRAL MEMBRANE PROTEIN"/>
    <property type="match status" value="1"/>
</dbReference>
<keyword evidence="4 6" id="KW-0472">Membrane</keyword>
<evidence type="ECO:0000256" key="1">
    <source>
        <dbReference type="ARBA" id="ARBA00004141"/>
    </source>
</evidence>
<dbReference type="GO" id="GO:0016020">
    <property type="term" value="C:membrane"/>
    <property type="evidence" value="ECO:0007669"/>
    <property type="project" value="UniProtKB-SubCell"/>
</dbReference>
<evidence type="ECO:0000259" key="7">
    <source>
        <dbReference type="Pfam" id="PF20684"/>
    </source>
</evidence>
<evidence type="ECO:0000256" key="6">
    <source>
        <dbReference type="SAM" id="Phobius"/>
    </source>
</evidence>
<dbReference type="InterPro" id="IPR049326">
    <property type="entry name" value="Rhodopsin_dom_fungi"/>
</dbReference>
<keyword evidence="9" id="KW-1185">Reference proteome</keyword>
<dbReference type="EMBL" id="JAPZBO010000010">
    <property type="protein sequence ID" value="KAJ5299014.1"/>
    <property type="molecule type" value="Genomic_DNA"/>
</dbReference>
<organism evidence="8 9">
    <name type="scientific">Penicillium atrosanguineum</name>
    <dbReference type="NCBI Taxonomy" id="1132637"/>
    <lineage>
        <taxon>Eukaryota</taxon>
        <taxon>Fungi</taxon>
        <taxon>Dikarya</taxon>
        <taxon>Ascomycota</taxon>
        <taxon>Pezizomycotina</taxon>
        <taxon>Eurotiomycetes</taxon>
        <taxon>Eurotiomycetidae</taxon>
        <taxon>Eurotiales</taxon>
        <taxon>Aspergillaceae</taxon>
        <taxon>Penicillium</taxon>
    </lineage>
</organism>
<reference evidence="8" key="2">
    <citation type="journal article" date="2023" name="IMA Fungus">
        <title>Comparative genomic study of the Penicillium genus elucidates a diverse pangenome and 15 lateral gene transfer events.</title>
        <authorList>
            <person name="Petersen C."/>
            <person name="Sorensen T."/>
            <person name="Nielsen M.R."/>
            <person name="Sondergaard T.E."/>
            <person name="Sorensen J.L."/>
            <person name="Fitzpatrick D.A."/>
            <person name="Frisvad J.C."/>
            <person name="Nielsen K.L."/>
        </authorList>
    </citation>
    <scope>NUCLEOTIDE SEQUENCE</scope>
    <source>
        <strain evidence="8">IBT 21472</strain>
    </source>
</reference>
<keyword evidence="2 6" id="KW-0812">Transmembrane</keyword>
<dbReference type="AlphaFoldDB" id="A0A9W9GF66"/>